<dbReference type="InterPro" id="IPR021736">
    <property type="entry name" value="DUF3305"/>
</dbReference>
<protein>
    <submittedName>
        <fullName evidence="2">Molybdopterin-guanine dinucleotide biosynthesis protein MobA</fullName>
    </submittedName>
</protein>
<sequence length="201" mass="23016">MHDRVTYRHETQMLEKQMMVPLGIVMRRTPGVTRWAAWAWRAVSVLPGAPQADWRELRREGEAVDFHAATVLLDLHHTQTEAYLQGLSARVPSVFVIMRNRPNADLERAPYEVVLVTASPFEAQDYADNGDDIVEKVPMPEGLVALVRDFVEAHHQEEAFQKRRRDKQADGRAQDGIGDARIVQPRDVFATPERMRRGRLN</sequence>
<feature type="compositionally biased region" description="Basic and acidic residues" evidence="1">
    <location>
        <begin position="158"/>
        <end position="173"/>
    </location>
</feature>
<organism evidence="2 3">
    <name type="scientific">Roseovarius mucosus</name>
    <dbReference type="NCBI Taxonomy" id="215743"/>
    <lineage>
        <taxon>Bacteria</taxon>
        <taxon>Pseudomonadati</taxon>
        <taxon>Pseudomonadota</taxon>
        <taxon>Alphaproteobacteria</taxon>
        <taxon>Rhodobacterales</taxon>
        <taxon>Roseobacteraceae</taxon>
        <taxon>Roseovarius</taxon>
    </lineage>
</organism>
<reference evidence="2 3" key="1">
    <citation type="submission" date="2017-03" db="EMBL/GenBank/DDBJ databases">
        <title>Genome Sequence of Roseovarius mucosus strain SMR3 Isolated from a culture of the Diatom Skeletonema marinoi.</title>
        <authorList>
            <person name="Topel M."/>
            <person name="Pinder M."/>
            <person name="Johansson O.N."/>
            <person name="Kourtchenko O."/>
            <person name="Godhe A."/>
            <person name="Clarke A.K."/>
        </authorList>
    </citation>
    <scope>NUCLEOTIDE SEQUENCE [LARGE SCALE GENOMIC DNA]</scope>
    <source>
        <strain evidence="2 3">SMR3</strain>
    </source>
</reference>
<dbReference type="RefSeq" id="WP_008279839.1">
    <property type="nucleotide sequence ID" value="NZ_CP020474.1"/>
</dbReference>
<gene>
    <name evidence="2" type="ORF">ROSMUCSMR3_03136</name>
</gene>
<dbReference type="Pfam" id="PF11749">
    <property type="entry name" value="DUF3305"/>
    <property type="match status" value="1"/>
</dbReference>
<evidence type="ECO:0000313" key="2">
    <source>
        <dbReference type="EMBL" id="ARE84599.1"/>
    </source>
</evidence>
<dbReference type="Proteomes" id="UP000192273">
    <property type="component" value="Chromosome"/>
</dbReference>
<dbReference type="EMBL" id="CP020474">
    <property type="protein sequence ID" value="ARE84599.1"/>
    <property type="molecule type" value="Genomic_DNA"/>
</dbReference>
<proteinExistence type="predicted"/>
<dbReference type="KEGG" id="rmm:ROSMUCSMR3_03136"/>
<accession>A0A1V0RS53</accession>
<evidence type="ECO:0000313" key="3">
    <source>
        <dbReference type="Proteomes" id="UP000192273"/>
    </source>
</evidence>
<name>A0A1V0RS53_9RHOB</name>
<dbReference type="AlphaFoldDB" id="A0A1V0RS53"/>
<keyword evidence="3" id="KW-1185">Reference proteome</keyword>
<evidence type="ECO:0000256" key="1">
    <source>
        <dbReference type="SAM" id="MobiDB-lite"/>
    </source>
</evidence>
<feature type="region of interest" description="Disordered" evidence="1">
    <location>
        <begin position="158"/>
        <end position="185"/>
    </location>
</feature>